<keyword evidence="6" id="KW-1185">Reference proteome</keyword>
<evidence type="ECO:0000256" key="2">
    <source>
        <dbReference type="ARBA" id="ARBA00022771"/>
    </source>
</evidence>
<evidence type="ECO:0000313" key="6">
    <source>
        <dbReference type="Proteomes" id="UP001160148"/>
    </source>
</evidence>
<protein>
    <recommendedName>
        <fullName evidence="4">FLYWCH-type domain-containing protein</fullName>
    </recommendedName>
</protein>
<feature type="domain" description="FLYWCH-type" evidence="4">
    <location>
        <begin position="5"/>
        <end position="64"/>
    </location>
</feature>
<proteinExistence type="predicted"/>
<dbReference type="Pfam" id="PF04500">
    <property type="entry name" value="FLYWCH"/>
    <property type="match status" value="1"/>
</dbReference>
<gene>
    <name evidence="5" type="ORF">MEUPH1_LOCUS25910</name>
</gene>
<keyword evidence="3" id="KW-0862">Zinc</keyword>
<comment type="caution">
    <text evidence="5">The sequence shown here is derived from an EMBL/GenBank/DDBJ whole genome shotgun (WGS) entry which is preliminary data.</text>
</comment>
<dbReference type="Proteomes" id="UP001160148">
    <property type="component" value="Unassembled WGS sequence"/>
</dbReference>
<dbReference type="AlphaFoldDB" id="A0AAV0XTW3"/>
<evidence type="ECO:0000313" key="5">
    <source>
        <dbReference type="EMBL" id="CAI6371970.1"/>
    </source>
</evidence>
<dbReference type="GO" id="GO:0008270">
    <property type="term" value="F:zinc ion binding"/>
    <property type="evidence" value="ECO:0007669"/>
    <property type="project" value="UniProtKB-KW"/>
</dbReference>
<keyword evidence="1" id="KW-0479">Metal-binding</keyword>
<dbReference type="InterPro" id="IPR007588">
    <property type="entry name" value="Znf_FLYWCH"/>
</dbReference>
<dbReference type="EMBL" id="CARXXK010001017">
    <property type="protein sequence ID" value="CAI6371970.1"/>
    <property type="molecule type" value="Genomic_DNA"/>
</dbReference>
<reference evidence="5 6" key="1">
    <citation type="submission" date="2023-01" db="EMBL/GenBank/DDBJ databases">
        <authorList>
            <person name="Whitehead M."/>
        </authorList>
    </citation>
    <scope>NUCLEOTIDE SEQUENCE [LARGE SCALE GENOMIC DNA]</scope>
</reference>
<accession>A0AAV0XTW3</accession>
<evidence type="ECO:0000259" key="4">
    <source>
        <dbReference type="Pfam" id="PF04500"/>
    </source>
</evidence>
<keyword evidence="2" id="KW-0863">Zinc-finger</keyword>
<evidence type="ECO:0000256" key="3">
    <source>
        <dbReference type="ARBA" id="ARBA00022833"/>
    </source>
</evidence>
<sequence>MPLEFVLSQKGNQQLINKDFVYTTVKIREDKHIWKCVHYNRHKCLGRVWTAEDIVIYENDKHNHVPDVAEIRVKEVMASIKQKAETVMDTPQQNLASVTSSIPAAVAGILPPVAGIKRNILKARQKAAGAM</sequence>
<name>A0AAV0XTW3_9HEMI</name>
<dbReference type="Gene3D" id="2.20.25.240">
    <property type="match status" value="1"/>
</dbReference>
<evidence type="ECO:0000256" key="1">
    <source>
        <dbReference type="ARBA" id="ARBA00022723"/>
    </source>
</evidence>
<organism evidence="5 6">
    <name type="scientific">Macrosiphum euphorbiae</name>
    <name type="common">potato aphid</name>
    <dbReference type="NCBI Taxonomy" id="13131"/>
    <lineage>
        <taxon>Eukaryota</taxon>
        <taxon>Metazoa</taxon>
        <taxon>Ecdysozoa</taxon>
        <taxon>Arthropoda</taxon>
        <taxon>Hexapoda</taxon>
        <taxon>Insecta</taxon>
        <taxon>Pterygota</taxon>
        <taxon>Neoptera</taxon>
        <taxon>Paraneoptera</taxon>
        <taxon>Hemiptera</taxon>
        <taxon>Sternorrhyncha</taxon>
        <taxon>Aphidomorpha</taxon>
        <taxon>Aphidoidea</taxon>
        <taxon>Aphididae</taxon>
        <taxon>Macrosiphini</taxon>
        <taxon>Macrosiphum</taxon>
    </lineage>
</organism>